<dbReference type="GO" id="GO:0034464">
    <property type="term" value="C:BBSome"/>
    <property type="evidence" value="ECO:0007669"/>
    <property type="project" value="InterPro"/>
</dbReference>
<dbReference type="InterPro" id="IPR055363">
    <property type="entry name" value="PTHB1_hp_dom"/>
</dbReference>
<reference evidence="9" key="1">
    <citation type="submission" date="2025-08" db="UniProtKB">
        <authorList>
            <consortium name="RefSeq"/>
        </authorList>
    </citation>
    <scope>IDENTIFICATION</scope>
</reference>
<dbReference type="PANTHER" id="PTHR20991">
    <property type="entry name" value="PARATHYROID HORMONE-RESPONSIVE B1 GENE"/>
    <property type="match status" value="1"/>
</dbReference>
<feature type="region of interest" description="Disordered" evidence="2">
    <location>
        <begin position="823"/>
        <end position="930"/>
    </location>
</feature>
<dbReference type="Proteomes" id="UP000695023">
    <property type="component" value="Unplaced"/>
</dbReference>
<evidence type="ECO:0000259" key="3">
    <source>
        <dbReference type="Pfam" id="PF14727"/>
    </source>
</evidence>
<sequence length="930" mass="103287">MTTGRWLQARGGGMSLFKARDWWSATLGEGEEFDQGCLCVGDVDNSGTGHDKVVVGSYMGMLRIFSPHASKTIEGGQADAQLLEVQLQNAIIQVELGKFVSCSELLHLAVLHPRKLSVYSVSGTAGNVEHGDQYQLKLVYEHNLQRTACNMTYGTFGGVMGHHSLCIQSMDGMLMFFEQDSYSFGRFLPGFLLPGPLTYNPRTDSFLTVSSARELESYKYETLAVATEAESRQDPNLPLKTGGKRLTPDWVFVLGEQALDLCVPSFSHASSHIFILGERNIYCLRDNGQIHFMKKLEFNPSCFLPYASVTDGTTNLLLGNHTNMLLVYQDVTLKWASQLSFIPVAVRVANFLDVKGVVVDAREADYEQVEAEMKKLQKFIREATRTQDILPKTDSEDDLCITTTVSSSMDNPSQALIHDINGLPVPSVTVQVKVKASSVVKSSKLSIGVQPPLTVTQEQFVLEAMGVPKVLQSRFNLPPSLVCVACPPPKATKFKITVDTNQPPVDLSSIFREFSAKSEDKDGNSLAFQLLSGAKVTVLASKTSQRYRIQSDSFEDMWLVVKELVHRFDQHFSKLGIKDFKKSFSGPLPLEEYFLSVDKHFQLRVSAQKYQDLLSERAVQFRAIQRRLLTRFKDKTPAPLQNLDTLMDATYSQVMALAEAAEENRALLEEAFVRLRSATHLLVLLLSLWQGLTPDQTSILEATLLPLLQDTPQLGWEESCDAAVSHLLRTCLSQNPKDQATSLAQTGGSVLGLPSDTARLKKHITLLCERIGKGGRLTLASEANVQVPAQVQNLAVPGWDEATLSHLSVMLLNTQVAGLLQEKEKKEVSKEPSEASVKEEEPIKETKKEKKESSKEKKDSKRESTKEPKEEAKKESKKESSSSKEKKESSKEKKEKEKEKEGKEAGDKKVSRRSSVKVKEKKKEPEAAEG</sequence>
<proteinExistence type="predicted"/>
<dbReference type="Pfam" id="PF14727">
    <property type="entry name" value="PHTB1_N"/>
    <property type="match status" value="1"/>
</dbReference>
<evidence type="ECO:0000259" key="5">
    <source>
        <dbReference type="Pfam" id="PF23337"/>
    </source>
</evidence>
<feature type="coiled-coil region" evidence="1">
    <location>
        <begin position="651"/>
        <end position="678"/>
    </location>
</feature>
<dbReference type="InterPro" id="IPR028074">
    <property type="entry name" value="PHTB1_GAE_dom"/>
</dbReference>
<feature type="domain" description="PTHB1 platform" evidence="5">
    <location>
        <begin position="478"/>
        <end position="585"/>
    </location>
</feature>
<feature type="domain" description="PTHB1 N-terminal" evidence="3">
    <location>
        <begin position="14"/>
        <end position="360"/>
    </location>
</feature>
<evidence type="ECO:0000313" key="9">
    <source>
        <dbReference type="RefSeq" id="XP_013767887.1"/>
    </source>
</evidence>
<dbReference type="GO" id="GO:0060271">
    <property type="term" value="P:cilium assembly"/>
    <property type="evidence" value="ECO:0007669"/>
    <property type="project" value="TreeGrafter"/>
</dbReference>
<keyword evidence="8" id="KW-1185">Reference proteome</keyword>
<evidence type="ECO:0000256" key="1">
    <source>
        <dbReference type="SAM" id="Coils"/>
    </source>
</evidence>
<keyword evidence="1" id="KW-0175">Coiled coil</keyword>
<dbReference type="GO" id="GO:0016020">
    <property type="term" value="C:membrane"/>
    <property type="evidence" value="ECO:0007669"/>
    <property type="project" value="TreeGrafter"/>
</dbReference>
<dbReference type="InterPro" id="IPR055364">
    <property type="entry name" value="PTHB1_CtH_dom"/>
</dbReference>
<feature type="coiled-coil region" evidence="1">
    <location>
        <begin position="359"/>
        <end position="386"/>
    </location>
</feature>
<feature type="compositionally biased region" description="Basic and acidic residues" evidence="2">
    <location>
        <begin position="823"/>
        <end position="909"/>
    </location>
</feature>
<feature type="domain" description="PTHB1 hairpin" evidence="6">
    <location>
        <begin position="587"/>
        <end position="690"/>
    </location>
</feature>
<feature type="domain" description="PTHB1 C-terminal helix bundle" evidence="7">
    <location>
        <begin position="692"/>
        <end position="771"/>
    </location>
</feature>
<evidence type="ECO:0000259" key="6">
    <source>
        <dbReference type="Pfam" id="PF23338"/>
    </source>
</evidence>
<dbReference type="CTD" id="27241"/>
<dbReference type="InterPro" id="IPR026511">
    <property type="entry name" value="PTHB1"/>
</dbReference>
<feature type="compositionally biased region" description="Basic and acidic residues" evidence="2">
    <location>
        <begin position="917"/>
        <end position="930"/>
    </location>
</feature>
<accession>A0A9Y6JD64</accession>
<name>A0A9Y6JD64_9CICH</name>
<organism evidence="8 9">
    <name type="scientific">Pundamilia nyererei</name>
    <dbReference type="NCBI Taxonomy" id="303518"/>
    <lineage>
        <taxon>Eukaryota</taxon>
        <taxon>Metazoa</taxon>
        <taxon>Chordata</taxon>
        <taxon>Craniata</taxon>
        <taxon>Vertebrata</taxon>
        <taxon>Euteleostomi</taxon>
        <taxon>Actinopterygii</taxon>
        <taxon>Neopterygii</taxon>
        <taxon>Teleostei</taxon>
        <taxon>Neoteleostei</taxon>
        <taxon>Acanthomorphata</taxon>
        <taxon>Ovalentaria</taxon>
        <taxon>Cichlomorphae</taxon>
        <taxon>Cichliformes</taxon>
        <taxon>Cichlidae</taxon>
        <taxon>African cichlids</taxon>
        <taxon>Pseudocrenilabrinae</taxon>
        <taxon>Haplochromini</taxon>
        <taxon>Pundamilia</taxon>
    </lineage>
</organism>
<dbReference type="PANTHER" id="PTHR20991:SF0">
    <property type="entry name" value="PROTEIN PTHB1"/>
    <property type="match status" value="1"/>
</dbReference>
<dbReference type="Pfam" id="PF14728">
    <property type="entry name" value="PTHB1_GAE"/>
    <property type="match status" value="1"/>
</dbReference>
<dbReference type="Pfam" id="PF23337">
    <property type="entry name" value="PTHB1_pf"/>
    <property type="match status" value="1"/>
</dbReference>
<dbReference type="GeneID" id="102216042"/>
<evidence type="ECO:0000313" key="8">
    <source>
        <dbReference type="Proteomes" id="UP000695023"/>
    </source>
</evidence>
<evidence type="ECO:0000259" key="7">
    <source>
        <dbReference type="Pfam" id="PF23339"/>
    </source>
</evidence>
<evidence type="ECO:0000259" key="4">
    <source>
        <dbReference type="Pfam" id="PF14728"/>
    </source>
</evidence>
<dbReference type="RefSeq" id="XP_013767887.1">
    <property type="nucleotide sequence ID" value="XM_013912433.1"/>
</dbReference>
<dbReference type="InterPro" id="IPR028073">
    <property type="entry name" value="PHTB1_N_dom"/>
</dbReference>
<dbReference type="AlphaFoldDB" id="A0A9Y6JD64"/>
<feature type="domain" description="PTHB1 GAE" evidence="4">
    <location>
        <begin position="424"/>
        <end position="469"/>
    </location>
</feature>
<dbReference type="Pfam" id="PF23339">
    <property type="entry name" value="PTHB1_CtH"/>
    <property type="match status" value="1"/>
</dbReference>
<dbReference type="InterPro" id="IPR055362">
    <property type="entry name" value="PTHB1_pf_dom"/>
</dbReference>
<gene>
    <name evidence="9" type="primary">bbs9</name>
</gene>
<evidence type="ECO:0000256" key="2">
    <source>
        <dbReference type="SAM" id="MobiDB-lite"/>
    </source>
</evidence>
<protein>
    <submittedName>
        <fullName evidence="9">Protein PTHB1</fullName>
    </submittedName>
</protein>
<dbReference type="Pfam" id="PF23338">
    <property type="entry name" value="PTHB1_hp"/>
    <property type="match status" value="1"/>
</dbReference>